<accession>A0A0M3IYQ1</accession>
<keyword evidence="1" id="KW-0812">Transmembrane</keyword>
<dbReference type="AlphaFoldDB" id="A0A0M3IYQ1"/>
<reference evidence="2 3" key="2">
    <citation type="submission" date="2018-11" db="EMBL/GenBank/DDBJ databases">
        <authorList>
            <consortium name="Pathogen Informatics"/>
        </authorList>
    </citation>
    <scope>NUCLEOTIDE SEQUENCE [LARGE SCALE GENOMIC DNA]</scope>
</reference>
<reference evidence="4" key="1">
    <citation type="submission" date="2017-02" db="UniProtKB">
        <authorList>
            <consortium name="WormBaseParasite"/>
        </authorList>
    </citation>
    <scope>IDENTIFICATION</scope>
</reference>
<dbReference type="Proteomes" id="UP000267096">
    <property type="component" value="Unassembled WGS sequence"/>
</dbReference>
<dbReference type="EMBL" id="UYRR01000139">
    <property type="protein sequence ID" value="VDK17554.1"/>
    <property type="molecule type" value="Genomic_DNA"/>
</dbReference>
<name>A0A0M3IYQ1_ANISI</name>
<evidence type="ECO:0000313" key="4">
    <source>
        <dbReference type="WBParaSite" id="ASIM_0000038001-mRNA-1"/>
    </source>
</evidence>
<gene>
    <name evidence="2" type="ORF">ASIM_LOCUS284</name>
</gene>
<keyword evidence="3" id="KW-1185">Reference proteome</keyword>
<dbReference type="WBParaSite" id="ASIM_0000038001-mRNA-1">
    <property type="protein sequence ID" value="ASIM_0000038001-mRNA-1"/>
    <property type="gene ID" value="ASIM_0000038001"/>
</dbReference>
<evidence type="ECO:0000256" key="1">
    <source>
        <dbReference type="SAM" id="Phobius"/>
    </source>
</evidence>
<feature type="transmembrane region" description="Helical" evidence="1">
    <location>
        <begin position="7"/>
        <end position="27"/>
    </location>
</feature>
<evidence type="ECO:0000313" key="2">
    <source>
        <dbReference type="EMBL" id="VDK17554.1"/>
    </source>
</evidence>
<sequence>MNDPQCLIIRVKVLLPLVALTVGVASYRSHLTSEALILLDALAVGVANHCSHLTPDVLLPLFALTVDVAIFSLSLLTAKILSTLGTVGGACATYSAVRELTSTRFTVPYYVQPFLSNNETSSEHTNLNCCGFGQNITRFDSIGHCSLPTDFYNQNL</sequence>
<evidence type="ECO:0000313" key="3">
    <source>
        <dbReference type="Proteomes" id="UP000267096"/>
    </source>
</evidence>
<keyword evidence="1" id="KW-1133">Transmembrane helix</keyword>
<keyword evidence="1" id="KW-0472">Membrane</keyword>
<protein>
    <submittedName>
        <fullName evidence="4">Secreted protein</fullName>
    </submittedName>
</protein>
<feature type="transmembrane region" description="Helical" evidence="1">
    <location>
        <begin position="57"/>
        <end position="76"/>
    </location>
</feature>
<proteinExistence type="predicted"/>
<organism evidence="4">
    <name type="scientific">Anisakis simplex</name>
    <name type="common">Herring worm</name>
    <dbReference type="NCBI Taxonomy" id="6269"/>
    <lineage>
        <taxon>Eukaryota</taxon>
        <taxon>Metazoa</taxon>
        <taxon>Ecdysozoa</taxon>
        <taxon>Nematoda</taxon>
        <taxon>Chromadorea</taxon>
        <taxon>Rhabditida</taxon>
        <taxon>Spirurina</taxon>
        <taxon>Ascaridomorpha</taxon>
        <taxon>Ascaridoidea</taxon>
        <taxon>Anisakidae</taxon>
        <taxon>Anisakis</taxon>
        <taxon>Anisakis simplex complex</taxon>
    </lineage>
</organism>